<accession>A0AAD9R6S0</accession>
<dbReference type="EMBL" id="JARQWQ010000001">
    <property type="protein sequence ID" value="KAK2574138.1"/>
    <property type="molecule type" value="Genomic_DNA"/>
</dbReference>
<name>A0AAD9R6S0_ACRCE</name>
<gene>
    <name evidence="1" type="ORF">P5673_000268</name>
</gene>
<dbReference type="AlphaFoldDB" id="A0AAD9R6S0"/>
<comment type="caution">
    <text evidence="1">The sequence shown here is derived from an EMBL/GenBank/DDBJ whole genome shotgun (WGS) entry which is preliminary data.</text>
</comment>
<evidence type="ECO:0000313" key="1">
    <source>
        <dbReference type="EMBL" id="KAK2574138.1"/>
    </source>
</evidence>
<proteinExistence type="predicted"/>
<organism evidence="1 2">
    <name type="scientific">Acropora cervicornis</name>
    <name type="common">Staghorn coral</name>
    <dbReference type="NCBI Taxonomy" id="6130"/>
    <lineage>
        <taxon>Eukaryota</taxon>
        <taxon>Metazoa</taxon>
        <taxon>Cnidaria</taxon>
        <taxon>Anthozoa</taxon>
        <taxon>Hexacorallia</taxon>
        <taxon>Scleractinia</taxon>
        <taxon>Astrocoeniina</taxon>
        <taxon>Acroporidae</taxon>
        <taxon>Acropora</taxon>
    </lineage>
</organism>
<sequence length="62" mass="7115">MTASFILFPLCDSDMQNDKHPLGNCLQLKEDEMLQKFSDNFETEKLCGKVRSCHGGSQQYEK</sequence>
<dbReference type="Proteomes" id="UP001249851">
    <property type="component" value="Unassembled WGS sequence"/>
</dbReference>
<reference evidence="1" key="2">
    <citation type="journal article" date="2023" name="Science">
        <title>Genomic signatures of disease resistance in endangered staghorn corals.</title>
        <authorList>
            <person name="Vollmer S.V."/>
            <person name="Selwyn J.D."/>
            <person name="Despard B.A."/>
            <person name="Roesel C.L."/>
        </authorList>
    </citation>
    <scope>NUCLEOTIDE SEQUENCE</scope>
    <source>
        <strain evidence="1">K2</strain>
    </source>
</reference>
<reference evidence="1" key="1">
    <citation type="journal article" date="2023" name="G3 (Bethesda)">
        <title>Whole genome assembly and annotation of the endangered Caribbean coral Acropora cervicornis.</title>
        <authorList>
            <person name="Selwyn J.D."/>
            <person name="Vollmer S.V."/>
        </authorList>
    </citation>
    <scope>NUCLEOTIDE SEQUENCE</scope>
    <source>
        <strain evidence="1">K2</strain>
    </source>
</reference>
<protein>
    <submittedName>
        <fullName evidence="1">Uncharacterized protein</fullName>
    </submittedName>
</protein>
<feature type="non-terminal residue" evidence="1">
    <location>
        <position position="62"/>
    </location>
</feature>
<evidence type="ECO:0000313" key="2">
    <source>
        <dbReference type="Proteomes" id="UP001249851"/>
    </source>
</evidence>
<keyword evidence="2" id="KW-1185">Reference proteome</keyword>